<evidence type="ECO:0000256" key="4">
    <source>
        <dbReference type="ARBA" id="ARBA00022989"/>
    </source>
</evidence>
<dbReference type="EMBL" id="JACCFS010000001">
    <property type="protein sequence ID" value="NYJ37415.1"/>
    <property type="molecule type" value="Genomic_DNA"/>
</dbReference>
<name>A0A7Z0ESC0_9ACTN</name>
<protein>
    <submittedName>
        <fullName evidence="8">Drug/metabolite transporter (DMT)-like permease</fullName>
    </submittedName>
</protein>
<evidence type="ECO:0000313" key="9">
    <source>
        <dbReference type="Proteomes" id="UP000572051"/>
    </source>
</evidence>
<evidence type="ECO:0000256" key="3">
    <source>
        <dbReference type="ARBA" id="ARBA00022692"/>
    </source>
</evidence>
<reference evidence="8 9" key="1">
    <citation type="submission" date="2020-07" db="EMBL/GenBank/DDBJ databases">
        <title>Sequencing the genomes of 1000 actinobacteria strains.</title>
        <authorList>
            <person name="Klenk H.-P."/>
        </authorList>
    </citation>
    <scope>NUCLEOTIDE SEQUENCE [LARGE SCALE GENOMIC DNA]</scope>
    <source>
        <strain evidence="8 9">DSM 44442</strain>
    </source>
</reference>
<dbReference type="AlphaFoldDB" id="A0A7Z0ESC0"/>
<keyword evidence="4 6" id="KW-1133">Transmembrane helix</keyword>
<sequence length="301" mass="30799">MRTENSAIVPDRTAARSGTLLAALGVLAFSFTFPATLWSLEGFGPWTSTALRCALAGVAAAVLLYAERRRPSDLVPPRRHLPALIVVATGCVIAFPLFTALALQTTSAGNAAVVIGALPLATASYASVRTGARHSPLFWAAAVTGALAVVVFTLLRTGGAPGPGDLYLFLALAGAAAGYAEGGRLAGLLPGRKVISWALLIALPLTVPLSALALALEPAHVTATAVAGLAYLALISQFGGFVVWYGGMGLIGVVRASQLQLAQPLLTLVWAVLLLGEHLTPAAPLTAAVVLTCVVVTQRAR</sequence>
<proteinExistence type="inferred from homology"/>
<dbReference type="InterPro" id="IPR050638">
    <property type="entry name" value="AA-Vitamin_Transporters"/>
</dbReference>
<organism evidence="8 9">
    <name type="scientific">Nocardiopsis aegyptia</name>
    <dbReference type="NCBI Taxonomy" id="220378"/>
    <lineage>
        <taxon>Bacteria</taxon>
        <taxon>Bacillati</taxon>
        <taxon>Actinomycetota</taxon>
        <taxon>Actinomycetes</taxon>
        <taxon>Streptosporangiales</taxon>
        <taxon>Nocardiopsidaceae</taxon>
        <taxon>Nocardiopsis</taxon>
    </lineage>
</organism>
<keyword evidence="9" id="KW-1185">Reference proteome</keyword>
<feature type="transmembrane region" description="Helical" evidence="6">
    <location>
        <begin position="228"/>
        <end position="247"/>
    </location>
</feature>
<comment type="similarity">
    <text evidence="2">Belongs to the EamA transporter family.</text>
</comment>
<evidence type="ECO:0000256" key="1">
    <source>
        <dbReference type="ARBA" id="ARBA00004141"/>
    </source>
</evidence>
<dbReference type="InterPro" id="IPR037185">
    <property type="entry name" value="EmrE-like"/>
</dbReference>
<dbReference type="GO" id="GO:0016020">
    <property type="term" value="C:membrane"/>
    <property type="evidence" value="ECO:0007669"/>
    <property type="project" value="UniProtKB-SubCell"/>
</dbReference>
<dbReference type="PANTHER" id="PTHR32322:SF2">
    <property type="entry name" value="EAMA DOMAIN-CONTAINING PROTEIN"/>
    <property type="match status" value="1"/>
</dbReference>
<dbReference type="Proteomes" id="UP000572051">
    <property type="component" value="Unassembled WGS sequence"/>
</dbReference>
<accession>A0A7Z0ESC0</accession>
<feature type="transmembrane region" description="Helical" evidence="6">
    <location>
        <begin position="46"/>
        <end position="66"/>
    </location>
</feature>
<comment type="caution">
    <text evidence="8">The sequence shown here is derived from an EMBL/GenBank/DDBJ whole genome shotgun (WGS) entry which is preliminary data.</text>
</comment>
<feature type="transmembrane region" description="Helical" evidence="6">
    <location>
        <begin position="137"/>
        <end position="154"/>
    </location>
</feature>
<comment type="subcellular location">
    <subcellularLocation>
        <location evidence="1">Membrane</location>
        <topology evidence="1">Multi-pass membrane protein</topology>
    </subcellularLocation>
</comment>
<dbReference type="InterPro" id="IPR000620">
    <property type="entry name" value="EamA_dom"/>
</dbReference>
<evidence type="ECO:0000256" key="5">
    <source>
        <dbReference type="ARBA" id="ARBA00023136"/>
    </source>
</evidence>
<dbReference type="SUPFAM" id="SSF103481">
    <property type="entry name" value="Multidrug resistance efflux transporter EmrE"/>
    <property type="match status" value="2"/>
</dbReference>
<feature type="domain" description="EamA" evidence="7">
    <location>
        <begin position="17"/>
        <end position="153"/>
    </location>
</feature>
<evidence type="ECO:0000259" key="7">
    <source>
        <dbReference type="Pfam" id="PF00892"/>
    </source>
</evidence>
<dbReference type="PANTHER" id="PTHR32322">
    <property type="entry name" value="INNER MEMBRANE TRANSPORTER"/>
    <property type="match status" value="1"/>
</dbReference>
<gene>
    <name evidence="8" type="ORF">HNR10_005296</name>
</gene>
<feature type="transmembrane region" description="Helical" evidence="6">
    <location>
        <begin position="109"/>
        <end position="128"/>
    </location>
</feature>
<feature type="domain" description="EamA" evidence="7">
    <location>
        <begin position="163"/>
        <end position="296"/>
    </location>
</feature>
<evidence type="ECO:0000313" key="8">
    <source>
        <dbReference type="EMBL" id="NYJ37415.1"/>
    </source>
</evidence>
<feature type="transmembrane region" description="Helical" evidence="6">
    <location>
        <begin position="20"/>
        <end position="40"/>
    </location>
</feature>
<feature type="transmembrane region" description="Helical" evidence="6">
    <location>
        <begin position="81"/>
        <end position="103"/>
    </location>
</feature>
<keyword evidence="5 6" id="KW-0472">Membrane</keyword>
<feature type="transmembrane region" description="Helical" evidence="6">
    <location>
        <begin position="194"/>
        <end position="216"/>
    </location>
</feature>
<evidence type="ECO:0000256" key="6">
    <source>
        <dbReference type="SAM" id="Phobius"/>
    </source>
</evidence>
<dbReference type="Pfam" id="PF00892">
    <property type="entry name" value="EamA"/>
    <property type="match status" value="2"/>
</dbReference>
<keyword evidence="3 6" id="KW-0812">Transmembrane</keyword>
<evidence type="ECO:0000256" key="2">
    <source>
        <dbReference type="ARBA" id="ARBA00007362"/>
    </source>
</evidence>
<feature type="transmembrane region" description="Helical" evidence="6">
    <location>
        <begin position="166"/>
        <end position="182"/>
    </location>
</feature>
<dbReference type="RefSeq" id="WP_179828124.1">
    <property type="nucleotide sequence ID" value="NZ_JACCFS010000001.1"/>
</dbReference>